<dbReference type="AlphaFoldDB" id="A0A9D1EL05"/>
<dbReference type="SUPFAM" id="SSF81345">
    <property type="entry name" value="ABC transporter involved in vitamin B12 uptake, BtuC"/>
    <property type="match status" value="1"/>
</dbReference>
<evidence type="ECO:0000256" key="7">
    <source>
        <dbReference type="ARBA" id="ARBA00023136"/>
    </source>
</evidence>
<evidence type="ECO:0000313" key="10">
    <source>
        <dbReference type="Proteomes" id="UP000886841"/>
    </source>
</evidence>
<keyword evidence="3" id="KW-0813">Transport</keyword>
<dbReference type="GO" id="GO:0022857">
    <property type="term" value="F:transmembrane transporter activity"/>
    <property type="evidence" value="ECO:0007669"/>
    <property type="project" value="InterPro"/>
</dbReference>
<dbReference type="Gene3D" id="1.10.3470.10">
    <property type="entry name" value="ABC transporter involved in vitamin B12 uptake, BtuC"/>
    <property type="match status" value="1"/>
</dbReference>
<dbReference type="GO" id="GO:0005886">
    <property type="term" value="C:plasma membrane"/>
    <property type="evidence" value="ECO:0007669"/>
    <property type="project" value="UniProtKB-SubCell"/>
</dbReference>
<evidence type="ECO:0000256" key="4">
    <source>
        <dbReference type="ARBA" id="ARBA00022475"/>
    </source>
</evidence>
<feature type="transmembrane region" description="Helical" evidence="8">
    <location>
        <begin position="122"/>
        <end position="141"/>
    </location>
</feature>
<feature type="transmembrane region" description="Helical" evidence="8">
    <location>
        <begin position="277"/>
        <end position="297"/>
    </location>
</feature>
<dbReference type="InterPro" id="IPR000522">
    <property type="entry name" value="ABC_transptr_permease_BtuC"/>
</dbReference>
<dbReference type="InterPro" id="IPR037294">
    <property type="entry name" value="ABC_BtuC-like"/>
</dbReference>
<feature type="transmembrane region" description="Helical" evidence="8">
    <location>
        <begin position="148"/>
        <end position="169"/>
    </location>
</feature>
<keyword evidence="6 8" id="KW-1133">Transmembrane helix</keyword>
<evidence type="ECO:0000313" key="9">
    <source>
        <dbReference type="EMBL" id="HIR93887.1"/>
    </source>
</evidence>
<dbReference type="GO" id="GO:0033214">
    <property type="term" value="P:siderophore-iron import into cell"/>
    <property type="evidence" value="ECO:0007669"/>
    <property type="project" value="TreeGrafter"/>
</dbReference>
<feature type="transmembrane region" description="Helical" evidence="8">
    <location>
        <begin position="94"/>
        <end position="116"/>
    </location>
</feature>
<dbReference type="PANTHER" id="PTHR30472">
    <property type="entry name" value="FERRIC ENTEROBACTIN TRANSPORT SYSTEM PERMEASE PROTEIN"/>
    <property type="match status" value="1"/>
</dbReference>
<feature type="transmembrane region" description="Helical" evidence="8">
    <location>
        <begin position="196"/>
        <end position="212"/>
    </location>
</feature>
<evidence type="ECO:0000256" key="3">
    <source>
        <dbReference type="ARBA" id="ARBA00022448"/>
    </source>
</evidence>
<keyword evidence="4" id="KW-1003">Cell membrane</keyword>
<feature type="transmembrane region" description="Helical" evidence="8">
    <location>
        <begin position="12"/>
        <end position="35"/>
    </location>
</feature>
<dbReference type="Proteomes" id="UP000886841">
    <property type="component" value="Unassembled WGS sequence"/>
</dbReference>
<accession>A0A9D1EL05</accession>
<comment type="subcellular location">
    <subcellularLocation>
        <location evidence="1">Cell membrane</location>
        <topology evidence="1">Multi-pass membrane protein</topology>
    </subcellularLocation>
</comment>
<gene>
    <name evidence="9" type="ORF">IAB98_10775</name>
</gene>
<evidence type="ECO:0000256" key="8">
    <source>
        <dbReference type="SAM" id="Phobius"/>
    </source>
</evidence>
<protein>
    <submittedName>
        <fullName evidence="9">Iron chelate uptake ABC transporter family permease subunit</fullName>
    </submittedName>
</protein>
<evidence type="ECO:0000256" key="5">
    <source>
        <dbReference type="ARBA" id="ARBA00022692"/>
    </source>
</evidence>
<evidence type="ECO:0000256" key="2">
    <source>
        <dbReference type="ARBA" id="ARBA00007935"/>
    </source>
</evidence>
<evidence type="ECO:0000256" key="1">
    <source>
        <dbReference type="ARBA" id="ARBA00004651"/>
    </source>
</evidence>
<feature type="transmembrane region" description="Helical" evidence="8">
    <location>
        <begin position="55"/>
        <end position="74"/>
    </location>
</feature>
<name>A0A9D1EL05_9FIRM</name>
<keyword evidence="5 8" id="KW-0812">Transmembrane</keyword>
<organism evidence="9 10">
    <name type="scientific">Candidatus Egerieimonas intestinavium</name>
    <dbReference type="NCBI Taxonomy" id="2840777"/>
    <lineage>
        <taxon>Bacteria</taxon>
        <taxon>Bacillati</taxon>
        <taxon>Bacillota</taxon>
        <taxon>Clostridia</taxon>
        <taxon>Lachnospirales</taxon>
        <taxon>Lachnospiraceae</taxon>
        <taxon>Lachnospiraceae incertae sedis</taxon>
        <taxon>Candidatus Egerieimonas</taxon>
    </lineage>
</organism>
<dbReference type="Pfam" id="PF01032">
    <property type="entry name" value="FecCD"/>
    <property type="match status" value="1"/>
</dbReference>
<dbReference type="PANTHER" id="PTHR30472:SF19">
    <property type="entry name" value="PETROBACTIN IMPORT SYSTEM PERMEASE PROTEIN YCLO"/>
    <property type="match status" value="1"/>
</dbReference>
<feature type="transmembrane region" description="Helical" evidence="8">
    <location>
        <begin position="243"/>
        <end position="271"/>
    </location>
</feature>
<proteinExistence type="inferred from homology"/>
<reference evidence="9" key="2">
    <citation type="journal article" date="2021" name="PeerJ">
        <title>Extensive microbial diversity within the chicken gut microbiome revealed by metagenomics and culture.</title>
        <authorList>
            <person name="Gilroy R."/>
            <person name="Ravi A."/>
            <person name="Getino M."/>
            <person name="Pursley I."/>
            <person name="Horton D.L."/>
            <person name="Alikhan N.F."/>
            <person name="Baker D."/>
            <person name="Gharbi K."/>
            <person name="Hall N."/>
            <person name="Watson M."/>
            <person name="Adriaenssens E.M."/>
            <person name="Foster-Nyarko E."/>
            <person name="Jarju S."/>
            <person name="Secka A."/>
            <person name="Antonio M."/>
            <person name="Oren A."/>
            <person name="Chaudhuri R.R."/>
            <person name="La Ragione R."/>
            <person name="Hildebrand F."/>
            <person name="Pallen M.J."/>
        </authorList>
    </citation>
    <scope>NUCLEOTIDE SEQUENCE</scope>
    <source>
        <strain evidence="9">ChiSxjej1B13-7041</strain>
    </source>
</reference>
<comment type="caution">
    <text evidence="9">The sequence shown here is derived from an EMBL/GenBank/DDBJ whole genome shotgun (WGS) entry which is preliminary data.</text>
</comment>
<dbReference type="EMBL" id="DVHU01000097">
    <property type="protein sequence ID" value="HIR93887.1"/>
    <property type="molecule type" value="Genomic_DNA"/>
</dbReference>
<reference evidence="9" key="1">
    <citation type="submission" date="2020-10" db="EMBL/GenBank/DDBJ databases">
        <authorList>
            <person name="Gilroy R."/>
        </authorList>
    </citation>
    <scope>NUCLEOTIDE SEQUENCE</scope>
    <source>
        <strain evidence="9">ChiSxjej1B13-7041</strain>
    </source>
</reference>
<feature type="transmembrane region" description="Helical" evidence="8">
    <location>
        <begin position="304"/>
        <end position="328"/>
    </location>
</feature>
<keyword evidence="7 8" id="KW-0472">Membrane</keyword>
<evidence type="ECO:0000256" key="6">
    <source>
        <dbReference type="ARBA" id="ARBA00022989"/>
    </source>
</evidence>
<sequence length="333" mass="36865">MVNKKQVRRKFILLAVLILFSSGLYIYARVFAKAWDSGLALTYPVALRILGRSGASLLGMAVSATLIAVVSLAFQTITENRVLTPSMLGFDSVFLATQSLLVYFAASVGFMARVFANPYGNFFVTTGIMLIISMLMYGLMLRKDKNHIIFLLLFGLILSSIVQSFTNYIEVLLDPQQFQQLKAVTTVSVTNMNERIILLAAPAMVLLTLLFVRRSREFDVMLLGENNAKSLGVPYTRQVNQTLFLIAFGMAVTTALIGPLTFLGLLAVNIARELFKTYRHAILFWGSILTSILFLVLGQGIVELLRYAAPVTVLIDLAGGAYMIILIMKEHKL</sequence>
<comment type="similarity">
    <text evidence="2">Belongs to the binding-protein-dependent transport system permease family. FecCD subfamily.</text>
</comment>